<gene>
    <name evidence="1" type="ORF">RFI_29722</name>
</gene>
<protein>
    <submittedName>
        <fullName evidence="1">Uncharacterized protein</fullName>
    </submittedName>
</protein>
<dbReference type="AlphaFoldDB" id="X6M0F3"/>
<sequence length="135" mass="15824">MNSLTAPLRQIARKIQMTEATRPQLDKNGNIYPQQKLFLIPDGQNFMSILHKKDDAKKIHVLSYVELRIPNNKKRICTGSESTVVYFTPKLLERDTLANIKRYFNWIQWKKVIEAIKIVDWDPIVSTLLQFLILI</sequence>
<organism evidence="1 2">
    <name type="scientific">Reticulomyxa filosa</name>
    <dbReference type="NCBI Taxonomy" id="46433"/>
    <lineage>
        <taxon>Eukaryota</taxon>
        <taxon>Sar</taxon>
        <taxon>Rhizaria</taxon>
        <taxon>Retaria</taxon>
        <taxon>Foraminifera</taxon>
        <taxon>Monothalamids</taxon>
        <taxon>Reticulomyxidae</taxon>
        <taxon>Reticulomyxa</taxon>
    </lineage>
</organism>
<keyword evidence="2" id="KW-1185">Reference proteome</keyword>
<comment type="caution">
    <text evidence="1">The sequence shown here is derived from an EMBL/GenBank/DDBJ whole genome shotgun (WGS) entry which is preliminary data.</text>
</comment>
<reference evidence="1 2" key="1">
    <citation type="journal article" date="2013" name="Curr. Biol.">
        <title>The Genome of the Foraminiferan Reticulomyxa filosa.</title>
        <authorList>
            <person name="Glockner G."/>
            <person name="Hulsmann N."/>
            <person name="Schleicher M."/>
            <person name="Noegel A.A."/>
            <person name="Eichinger L."/>
            <person name="Gallinger C."/>
            <person name="Pawlowski J."/>
            <person name="Sierra R."/>
            <person name="Euteneuer U."/>
            <person name="Pillet L."/>
            <person name="Moustafa A."/>
            <person name="Platzer M."/>
            <person name="Groth M."/>
            <person name="Szafranski K."/>
            <person name="Schliwa M."/>
        </authorList>
    </citation>
    <scope>NUCLEOTIDE SEQUENCE [LARGE SCALE GENOMIC DNA]</scope>
</reference>
<evidence type="ECO:0000313" key="2">
    <source>
        <dbReference type="Proteomes" id="UP000023152"/>
    </source>
</evidence>
<proteinExistence type="predicted"/>
<accession>X6M0F3</accession>
<dbReference type="Proteomes" id="UP000023152">
    <property type="component" value="Unassembled WGS sequence"/>
</dbReference>
<evidence type="ECO:0000313" key="1">
    <source>
        <dbReference type="EMBL" id="ETO07668.1"/>
    </source>
</evidence>
<dbReference type="EMBL" id="ASPP01025879">
    <property type="protein sequence ID" value="ETO07668.1"/>
    <property type="molecule type" value="Genomic_DNA"/>
</dbReference>
<name>X6M0F3_RETFI</name>